<feature type="compositionally biased region" description="Polar residues" evidence="1">
    <location>
        <begin position="1607"/>
        <end position="1618"/>
    </location>
</feature>
<comment type="caution">
    <text evidence="3">The sequence shown here is derived from an EMBL/GenBank/DDBJ whole genome shotgun (WGS) entry which is preliminary data.</text>
</comment>
<evidence type="ECO:0000313" key="3">
    <source>
        <dbReference type="EMBL" id="KAG5388389.1"/>
    </source>
</evidence>
<sequence>MEFLGGKAIYQLYIPCSKVTLFDMHNAKLTRLSGGLDINFLLSAADITLGWEPDVHLYLYGLYLRLSSLAYAQNAEEHECAAGSVDVQTTERKSIFAIDVEMLTISAGLGDGVEVKFNARSIFTENAFIGMLVEELMLALNGSRVLKTTRMQLSRIPTVSLDLSDDIVPVRTSGPWDWVVQGLDVNICMPCKLQLRVIADSIEEKLRDLKLITEAEEESLEPKNSSSGFGRLRFCIGRLNAYIEEEPIQGWLDEHYLLLKKEACELAVRLKFLEDFIHKASHKGAETSERKIVFDGDEIDVHDPLAISKVKEEIQKRTFRSYYQACQGLVPSEGSGACREGFQAGFKSSAARNSLLSVCATDFDLNLTAVRGCDDDAGLMQVLRKLDPSCKEISGSKVNLKTGSLVVKLRNYTLPLLSATSCKCEGPIVQQAMSSQPKMKTHSDLRICFEQGEVFFGVGYEPAFADISYAFTVALSPCAPQVSNEEQSLPWWDNMRNNVHCNITLSFSESSKWNVLATTDPYETQDKLQIVTGPIEFKQSDGRVVVNAKDFKIKLRSRHSLNVPAGGNSGAAFFEAPLFNIQVTMDWECEPGSSLNVLDPLRSASLSLQCNLSLRPSDKNESMSRSSPTMNLGAQDLAWILKCCSLYSDPPHKLRSFSGRPRFGVPRVVLVAEDLSLDQVITEFMVRVDATPFLINYVPSDLDDPAKGLIFDIKELKYELCYSRGKQNYTLECKRDALDLVYQGLDVHVPKVFINKDGHKGDEKNRDEGFLLSCDYCTIRRQAPKADIERLSAWQEAGRKNLEVTYLRSESANRNESDEDLQSDPSDDDGYNIVLSDNCQRVFVYGLKLLWTIENRDMLFSLLLAEYRRGSNLLLLVSIRRARFLKETQKIKRKLQHLLQAQEKAEQFTSGSHEEGTSHFMVNVIEPQFNLHSEEGNGRFLLAAASGRVIARSFKSIMRVDEEVIVQFLGTASLQSPKRIPEMTWTRLEISVMLEHVQAHVALTDVDPGAGVQWLPNIRRNSPKLKRTGALLERVFMPCDMYLRPRKSSLHFPTEDDDAVDEVIPYGNEEVEIAKINLKEKEWEQKLLLVDIQILSHYSGNMEDTHVEKEGDSWMISSRKSILVERLKKELLYVQKSRKMASASLRSAQQKSANLQLMEKNKSAPYAMRISLEINRVVWCMLVDGRAFAEADINNMIYDFERDYKGIGVARFTTKFFVVRNCLCNATSDMILSAWNPPSEWEKKFMLRVDAKQGTPKDGNHLELFHVEIYPLRIHLSETMYKMMWEYFFPEEEQNSQRRQEVLKVSTTAGSKRVKRQLASHESSSSSAAVQSQSNVDCAQKSNILDVRSTAGVSADQELRRTSSFDRTWEESVAESVANELLLHSYNSPVSSSNDQKGESSRQMNLKNAKTDKPRSSSSREKKARKKQVEMIKISNIKIRQVELLVTYEGSRLVVNELRLLMDTFARDEFAGTWRGLFARVKKHITCGVLKSVIGIQGKKFSYKSQKNAQFTDDDLKLSNNDESVTWIKKDESGGAGDNFVTSVRGLFNTQRRKAKAFVIRTMRAEAENDFNGEWSDSDVEFSPFARQLTITKAKRLIRRHTKKFRPSSQRGLTSQQREALPLSVKDFETDASESSYSSESSPYEEFSG</sequence>
<evidence type="ECO:0000259" key="2">
    <source>
        <dbReference type="SMART" id="SM01214"/>
    </source>
</evidence>
<feature type="region of interest" description="Disordered" evidence="1">
    <location>
        <begin position="809"/>
        <end position="828"/>
    </location>
</feature>
<dbReference type="EMBL" id="JADBGQ010000007">
    <property type="protein sequence ID" value="KAG5388389.1"/>
    <property type="molecule type" value="Genomic_DNA"/>
</dbReference>
<dbReference type="PANTHER" id="PTHR15678:SF13">
    <property type="entry name" value="FMP27_BLTP2_HOBBIT GFWDK MOTIF-CONTAINING RBG UNIT DOMAIN-CONTAINING PROTEIN"/>
    <property type="match status" value="1"/>
</dbReference>
<evidence type="ECO:0000256" key="1">
    <source>
        <dbReference type="SAM" id="MobiDB-lite"/>
    </source>
</evidence>
<feature type="region of interest" description="Disordered" evidence="1">
    <location>
        <begin position="1601"/>
        <end position="1649"/>
    </location>
</feature>
<feature type="compositionally biased region" description="Acidic residues" evidence="1">
    <location>
        <begin position="817"/>
        <end position="828"/>
    </location>
</feature>
<feature type="region of interest" description="Disordered" evidence="1">
    <location>
        <begin position="1313"/>
        <end position="1335"/>
    </location>
</feature>
<proteinExistence type="predicted"/>
<dbReference type="InterPro" id="IPR045167">
    <property type="entry name" value="Hobbit"/>
</dbReference>
<accession>A0ABQ7LPC1</accession>
<feature type="domain" description="FMP27/BLTP2/Hobbit GFWDK motif-containing RBG unit" evidence="2">
    <location>
        <begin position="411"/>
        <end position="524"/>
    </location>
</feature>
<feature type="compositionally biased region" description="Low complexity" evidence="1">
    <location>
        <begin position="1320"/>
        <end position="1334"/>
    </location>
</feature>
<dbReference type="SMART" id="SM01214">
    <property type="entry name" value="Fmp27_GFWDK"/>
    <property type="match status" value="1"/>
</dbReference>
<protein>
    <recommendedName>
        <fullName evidence="2">FMP27/BLTP2/Hobbit GFWDK motif-containing RBG unit domain-containing protein</fullName>
    </recommendedName>
</protein>
<keyword evidence="4" id="KW-1185">Reference proteome</keyword>
<dbReference type="PANTHER" id="PTHR15678">
    <property type="entry name" value="ANTIGEN MLAA-22-RELATED"/>
    <property type="match status" value="1"/>
</dbReference>
<organism evidence="3 4">
    <name type="scientific">Brassica rapa subsp. trilocularis</name>
    <dbReference type="NCBI Taxonomy" id="1813537"/>
    <lineage>
        <taxon>Eukaryota</taxon>
        <taxon>Viridiplantae</taxon>
        <taxon>Streptophyta</taxon>
        <taxon>Embryophyta</taxon>
        <taxon>Tracheophyta</taxon>
        <taxon>Spermatophyta</taxon>
        <taxon>Magnoliopsida</taxon>
        <taxon>eudicotyledons</taxon>
        <taxon>Gunneridae</taxon>
        <taxon>Pentapetalae</taxon>
        <taxon>rosids</taxon>
        <taxon>malvids</taxon>
        <taxon>Brassicales</taxon>
        <taxon>Brassicaceae</taxon>
        <taxon>Brassiceae</taxon>
        <taxon>Brassica</taxon>
    </lineage>
</organism>
<dbReference type="Pfam" id="PF10344">
    <property type="entry name" value="Hobbit"/>
    <property type="match status" value="3"/>
</dbReference>
<gene>
    <name evidence="3" type="primary">A08p007700.1_BraROA</name>
    <name evidence="3" type="ORF">IGI04_029930</name>
</gene>
<feature type="region of interest" description="Disordered" evidence="1">
    <location>
        <begin position="1387"/>
        <end position="1427"/>
    </location>
</feature>
<feature type="compositionally biased region" description="Basic and acidic residues" evidence="1">
    <location>
        <begin position="1409"/>
        <end position="1421"/>
    </location>
</feature>
<dbReference type="Proteomes" id="UP000823674">
    <property type="component" value="Chromosome A08"/>
</dbReference>
<evidence type="ECO:0000313" key="4">
    <source>
        <dbReference type="Proteomes" id="UP000823674"/>
    </source>
</evidence>
<feature type="compositionally biased region" description="Low complexity" evidence="1">
    <location>
        <begin position="1633"/>
        <end position="1649"/>
    </location>
</feature>
<feature type="compositionally biased region" description="Polar residues" evidence="1">
    <location>
        <begin position="1387"/>
        <end position="1408"/>
    </location>
</feature>
<reference evidence="3 4" key="1">
    <citation type="submission" date="2021-03" db="EMBL/GenBank/DDBJ databases">
        <authorList>
            <person name="King G.J."/>
            <person name="Bancroft I."/>
            <person name="Baten A."/>
            <person name="Bloomfield J."/>
            <person name="Borpatragohain P."/>
            <person name="He Z."/>
            <person name="Irish N."/>
            <person name="Irwin J."/>
            <person name="Liu K."/>
            <person name="Mauleon R.P."/>
            <person name="Moore J."/>
            <person name="Morris R."/>
            <person name="Ostergaard L."/>
            <person name="Wang B."/>
            <person name="Wells R."/>
        </authorList>
    </citation>
    <scope>NUCLEOTIDE SEQUENCE [LARGE SCALE GENOMIC DNA]</scope>
    <source>
        <strain evidence="3">R-o-18</strain>
        <tissue evidence="3">Leaf</tissue>
    </source>
</reference>
<name>A0ABQ7LPC1_BRACM</name>
<dbReference type="InterPro" id="IPR019441">
    <property type="entry name" value="FMP27/BLTP2/Hobbit_GFWDK_RBG"/>
</dbReference>